<dbReference type="Gene3D" id="3.30.110.170">
    <property type="entry name" value="Protein of unknown function (DUF541), domain 1"/>
    <property type="match status" value="1"/>
</dbReference>
<dbReference type="Gene3D" id="3.30.70.2970">
    <property type="entry name" value="Protein of unknown function (DUF541), domain 2"/>
    <property type="match status" value="1"/>
</dbReference>
<evidence type="ECO:0000313" key="2">
    <source>
        <dbReference type="EMBL" id="MCC2615662.1"/>
    </source>
</evidence>
<dbReference type="InterPro" id="IPR052022">
    <property type="entry name" value="26kDa_periplasmic_antigen"/>
</dbReference>
<comment type="caution">
    <text evidence="2">The sequence shown here is derived from an EMBL/GenBank/DDBJ whole genome shotgun (WGS) entry which is preliminary data.</text>
</comment>
<evidence type="ECO:0000313" key="3">
    <source>
        <dbReference type="Proteomes" id="UP001520878"/>
    </source>
</evidence>
<dbReference type="PANTHER" id="PTHR34387">
    <property type="entry name" value="SLR1258 PROTEIN"/>
    <property type="match status" value="1"/>
</dbReference>
<name>A0ABS8G503_9ALTE</name>
<keyword evidence="3" id="KW-1185">Reference proteome</keyword>
<dbReference type="RefSeq" id="WP_229157780.1">
    <property type="nucleotide sequence ID" value="NZ_JAJEWP010000001.1"/>
</dbReference>
<feature type="chain" id="PRO_5045877136" evidence="1">
    <location>
        <begin position="22"/>
        <end position="233"/>
    </location>
</feature>
<evidence type="ECO:0000256" key="1">
    <source>
        <dbReference type="SAM" id="SignalP"/>
    </source>
</evidence>
<feature type="signal peptide" evidence="1">
    <location>
        <begin position="1"/>
        <end position="21"/>
    </location>
</feature>
<sequence length="233" mass="25562">MLKRLAVVLLFTLGLFSVASAQQPFQGIEVSGQGVVMAAPDRLRFSLTIEQQGAVAAKLHQHVRHTSEQVVSFLLGKGILSKDIQSLRENLSPWYERVERQTVQKGFTVSRRIEVTVRELQDYADILDGVLGLGVTRLDNVRYEVADQEALYFNALQLAIEDAKSRAQVLAKQAGVGLGDIVQIIEQGHYQPAPKRMMADAVMAEGGFMPGENVINAQVRVSFELVTGGSKAD</sequence>
<accession>A0ABS8G503</accession>
<organism evidence="2 3">
    <name type="scientific">Fluctibacter halophilus</name>
    <dbReference type="NCBI Taxonomy" id="226011"/>
    <lineage>
        <taxon>Bacteria</taxon>
        <taxon>Pseudomonadati</taxon>
        <taxon>Pseudomonadota</taxon>
        <taxon>Gammaproteobacteria</taxon>
        <taxon>Alteromonadales</taxon>
        <taxon>Alteromonadaceae</taxon>
        <taxon>Fluctibacter</taxon>
    </lineage>
</organism>
<reference evidence="2 3" key="1">
    <citation type="submission" date="2021-10" db="EMBL/GenBank/DDBJ databases">
        <title>Draft genome of Aestuariibacter halophilus JC2043.</title>
        <authorList>
            <person name="Emsley S.A."/>
            <person name="Pfannmuller K.M."/>
            <person name="Ushijima B."/>
            <person name="Saw J.H."/>
            <person name="Videau P."/>
        </authorList>
    </citation>
    <scope>NUCLEOTIDE SEQUENCE [LARGE SCALE GENOMIC DNA]</scope>
    <source>
        <strain evidence="2 3">JC2043</strain>
    </source>
</reference>
<keyword evidence="1" id="KW-0732">Signal</keyword>
<gene>
    <name evidence="2" type="ORF">LJ739_05360</name>
</gene>
<dbReference type="InterPro" id="IPR007497">
    <property type="entry name" value="SIMPL/DUF541"/>
</dbReference>
<dbReference type="EMBL" id="JAJEWP010000001">
    <property type="protein sequence ID" value="MCC2615662.1"/>
    <property type="molecule type" value="Genomic_DNA"/>
</dbReference>
<protein>
    <submittedName>
        <fullName evidence="2">SIMPL domain-containing protein</fullName>
    </submittedName>
</protein>
<dbReference type="PANTHER" id="PTHR34387:SF1">
    <property type="entry name" value="PERIPLASMIC IMMUNOGENIC PROTEIN"/>
    <property type="match status" value="1"/>
</dbReference>
<dbReference type="Proteomes" id="UP001520878">
    <property type="component" value="Unassembled WGS sequence"/>
</dbReference>
<proteinExistence type="predicted"/>
<dbReference type="Pfam" id="PF04402">
    <property type="entry name" value="SIMPL"/>
    <property type="match status" value="1"/>
</dbReference>